<evidence type="ECO:0008006" key="4">
    <source>
        <dbReference type="Google" id="ProtNLM"/>
    </source>
</evidence>
<feature type="region of interest" description="Disordered" evidence="1">
    <location>
        <begin position="1"/>
        <end position="30"/>
    </location>
</feature>
<dbReference type="EMBL" id="JAFFZS010000032">
    <property type="protein sequence ID" value="MBN0048054.1"/>
    <property type="molecule type" value="Genomic_DNA"/>
</dbReference>
<dbReference type="RefSeq" id="WP_205386177.1">
    <property type="nucleotide sequence ID" value="NZ_JAFFZS010000032.1"/>
</dbReference>
<name>A0ABS2VY55_STRAS</name>
<evidence type="ECO:0000313" key="2">
    <source>
        <dbReference type="EMBL" id="MBN0048054.1"/>
    </source>
</evidence>
<feature type="compositionally biased region" description="Basic and acidic residues" evidence="1">
    <location>
        <begin position="1"/>
        <end position="27"/>
    </location>
</feature>
<accession>A0ABS2VY55</accession>
<organism evidence="2 3">
    <name type="scientific">Streptomyces actuosus</name>
    <dbReference type="NCBI Taxonomy" id="1885"/>
    <lineage>
        <taxon>Bacteria</taxon>
        <taxon>Bacillati</taxon>
        <taxon>Actinomycetota</taxon>
        <taxon>Actinomycetes</taxon>
        <taxon>Kitasatosporales</taxon>
        <taxon>Streptomycetaceae</taxon>
        <taxon>Streptomyces</taxon>
    </lineage>
</organism>
<feature type="region of interest" description="Disordered" evidence="1">
    <location>
        <begin position="50"/>
        <end position="72"/>
    </location>
</feature>
<proteinExistence type="predicted"/>
<evidence type="ECO:0000256" key="1">
    <source>
        <dbReference type="SAM" id="MobiDB-lite"/>
    </source>
</evidence>
<comment type="caution">
    <text evidence="2">The sequence shown here is derived from an EMBL/GenBank/DDBJ whole genome shotgun (WGS) entry which is preliminary data.</text>
</comment>
<gene>
    <name evidence="2" type="ORF">JS756_28870</name>
</gene>
<reference evidence="2 3" key="1">
    <citation type="submission" date="2021-02" db="EMBL/GenBank/DDBJ databases">
        <title>Whole genome sequencing of Streptomyces actuosus VRA1.</title>
        <authorList>
            <person name="Sen G."/>
            <person name="Sen A."/>
        </authorList>
    </citation>
    <scope>NUCLEOTIDE SEQUENCE [LARGE SCALE GENOMIC DNA]</scope>
    <source>
        <strain evidence="2 3">VRA1</strain>
    </source>
</reference>
<evidence type="ECO:0000313" key="3">
    <source>
        <dbReference type="Proteomes" id="UP000788262"/>
    </source>
</evidence>
<protein>
    <recommendedName>
        <fullName evidence="4">Cation transport regulator ChaB</fullName>
    </recommendedName>
</protein>
<dbReference type="Proteomes" id="UP000788262">
    <property type="component" value="Unassembled WGS sequence"/>
</dbReference>
<keyword evidence="3" id="KW-1185">Reference proteome</keyword>
<sequence>MASSPAEKRAAAKAIEQHIEPETRESGDYADEQTDAVVKAFDAEDGHGWVTSSAVKKAHKKWEQVNISDRVT</sequence>